<evidence type="ECO:0000313" key="1">
    <source>
        <dbReference type="EMBL" id="CAB5062189.1"/>
    </source>
</evidence>
<organism evidence="1">
    <name type="scientific">freshwater metagenome</name>
    <dbReference type="NCBI Taxonomy" id="449393"/>
    <lineage>
        <taxon>unclassified sequences</taxon>
        <taxon>metagenomes</taxon>
        <taxon>ecological metagenomes</taxon>
    </lineage>
</organism>
<sequence length="118" mass="12338">MAREIISKSVCGVRIAGDIEGIESKSESIPIDLSLSRALCAAESSAAPRHASAARDNSAISTPEISPRSKEYLSLFILYPASSSNAGSNPPTSMSIPKFLKSSLSRSNILSLVSAEPS</sequence>
<dbReference type="EMBL" id="CAFBQN010000115">
    <property type="protein sequence ID" value="CAB5062189.1"/>
    <property type="molecule type" value="Genomic_DNA"/>
</dbReference>
<accession>A0A6J7U7M9</accession>
<gene>
    <name evidence="1" type="ORF">UFOPK4319_01091</name>
</gene>
<protein>
    <submittedName>
        <fullName evidence="1">Unannotated protein</fullName>
    </submittedName>
</protein>
<name>A0A6J7U7M9_9ZZZZ</name>
<reference evidence="1" key="1">
    <citation type="submission" date="2020-05" db="EMBL/GenBank/DDBJ databases">
        <authorList>
            <person name="Chiriac C."/>
            <person name="Salcher M."/>
            <person name="Ghai R."/>
            <person name="Kavagutti S V."/>
        </authorList>
    </citation>
    <scope>NUCLEOTIDE SEQUENCE</scope>
</reference>
<proteinExistence type="predicted"/>
<dbReference type="AlphaFoldDB" id="A0A6J7U7M9"/>